<dbReference type="InterPro" id="IPR050630">
    <property type="entry name" value="WD_repeat_EMAP"/>
</dbReference>
<keyword evidence="8" id="KW-1185">Reference proteome</keyword>
<evidence type="ECO:0000256" key="3">
    <source>
        <dbReference type="ARBA" id="ARBA00022737"/>
    </source>
</evidence>
<evidence type="ECO:0000256" key="6">
    <source>
        <dbReference type="PROSITE-ProRule" id="PRU00221"/>
    </source>
</evidence>
<protein>
    <recommendedName>
        <fullName evidence="5">Cilia- and flagella-associated protein 251</fullName>
    </recommendedName>
</protein>
<dbReference type="InterPro" id="IPR015943">
    <property type="entry name" value="WD40/YVTN_repeat-like_dom_sf"/>
</dbReference>
<name>A0AAV2HS69_LYMST</name>
<dbReference type="Pfam" id="PF00400">
    <property type="entry name" value="WD40"/>
    <property type="match status" value="4"/>
</dbReference>
<dbReference type="InterPro" id="IPR001680">
    <property type="entry name" value="WD40_rpt"/>
</dbReference>
<evidence type="ECO:0000313" key="8">
    <source>
        <dbReference type="Proteomes" id="UP001497497"/>
    </source>
</evidence>
<sequence length="929" mass="104212">MSTSALNIVWSFGLNRNVPVLNLSDGVRQAIMYPCAHVGIMYDYKNNKQHILQAHLNPITCSAVSQDKRWLVTGDVGPDAMVNIWDTYTGTPIQTMFDPNPKGGVVAVALTPDSRYLATLSALPIQTLAIWDWTVDGDVPICSADLKPAYGLQNFIYFDPTDVHHLVTNSETQVLFYHWEDAAIKYYAPPLSDNDFNKPVGRYSQSLFQIGIARALTATSIGNLVVWDNNRPLSKMYMKPEIDVWTGLPIMDVNQSADKKPLKIIKVHDKGINVLTNTDQYIVIGDTAGHIKFYDQGLRLIYWYQDFHSGPCTAISFAHMPDFVNVATENSKYPSDATKQAKPFVIRDFIVGTAIAVYCSINTDGSKLRVIHREHDAAVHALAAHPQLPIVAIGSYSGLLKLWNYRTKEVVASKMIEKHHIQCCAFDPKGFNIALGCTNGALFLVDSVALLDQFKEPFKYARDPITHLAFSHNSTYLATADAGFTITVYKRQRKEGRSPYIWHGRYRSHYKPIKDLLFEIHLDTNQPKLLSLGEDRMLIEYDLHHFGKTNKVVPIAFDRIEQAAIPQCMTKYPPITKEHFFLTANDQYKLKCYNSTTKMCRKTVLGPTYGSPIRKMMVVPTDKDESKNRFLAYITDDKIGLQFLPATGNPHLAMALIAHPSGVSNLTCSFDGAYLFTAGGPDFAVHMWEINIAALHAQAKLGGEDLVPFYGLLEGGRDGELFAELEDLFYYAQLRHQGINSMDTRQISNRVPLTEVPYIMRAMGFYPSEQEIEDMLNEIKYNEYVNLGHYQEDIDLGGFIKLYVNHRPAFGLSAEKLLWAFQTLSETQSVVNGGVIERGDFFNLLEKKGEHMTEEELSEHLTTLLGFNKEGGACEDEPFEPEKGVSFIGDALPFDINSEILINEILGFSMTVDPPAKIDTKDVVKSGAS</sequence>
<dbReference type="GO" id="GO:0031514">
    <property type="term" value="C:motile cilium"/>
    <property type="evidence" value="ECO:0007669"/>
    <property type="project" value="TreeGrafter"/>
</dbReference>
<dbReference type="PROSITE" id="PS50082">
    <property type="entry name" value="WD_REPEATS_2"/>
    <property type="match status" value="1"/>
</dbReference>
<dbReference type="PANTHER" id="PTHR13720">
    <property type="entry name" value="WD-40 REPEAT PROTEIN"/>
    <property type="match status" value="1"/>
</dbReference>
<gene>
    <name evidence="7" type="ORF">GSLYS_00009379001</name>
</gene>
<keyword evidence="4" id="KW-0966">Cell projection</keyword>
<comment type="subcellular location">
    <subcellularLocation>
        <location evidence="1">Cell projection</location>
        <location evidence="1">Cilium</location>
    </subcellularLocation>
</comment>
<accession>A0AAV2HS69</accession>
<dbReference type="Gene3D" id="1.10.238.10">
    <property type="entry name" value="EF-hand"/>
    <property type="match status" value="1"/>
</dbReference>
<dbReference type="AlphaFoldDB" id="A0AAV2HS69"/>
<evidence type="ECO:0000256" key="5">
    <source>
        <dbReference type="ARBA" id="ARBA00040994"/>
    </source>
</evidence>
<evidence type="ECO:0000256" key="4">
    <source>
        <dbReference type="ARBA" id="ARBA00023273"/>
    </source>
</evidence>
<keyword evidence="3" id="KW-0677">Repeat</keyword>
<dbReference type="Proteomes" id="UP001497497">
    <property type="component" value="Unassembled WGS sequence"/>
</dbReference>
<dbReference type="InterPro" id="IPR011992">
    <property type="entry name" value="EF-hand-dom_pair"/>
</dbReference>
<dbReference type="PANTHER" id="PTHR13720:SF13">
    <property type="entry name" value="CILIA- AND FLAGELLA-ASSOCIATED PROTEIN 251"/>
    <property type="match status" value="1"/>
</dbReference>
<dbReference type="EMBL" id="CAXITT010000201">
    <property type="protein sequence ID" value="CAL1535419.1"/>
    <property type="molecule type" value="Genomic_DNA"/>
</dbReference>
<dbReference type="SUPFAM" id="SSF47473">
    <property type="entry name" value="EF-hand"/>
    <property type="match status" value="1"/>
</dbReference>
<evidence type="ECO:0000313" key="7">
    <source>
        <dbReference type="EMBL" id="CAL1535419.1"/>
    </source>
</evidence>
<feature type="repeat" description="WD" evidence="6">
    <location>
        <begin position="372"/>
        <end position="413"/>
    </location>
</feature>
<dbReference type="SUPFAM" id="SSF50978">
    <property type="entry name" value="WD40 repeat-like"/>
    <property type="match status" value="2"/>
</dbReference>
<keyword evidence="2 6" id="KW-0853">WD repeat</keyword>
<reference evidence="7 8" key="1">
    <citation type="submission" date="2024-04" db="EMBL/GenBank/DDBJ databases">
        <authorList>
            <consortium name="Genoscope - CEA"/>
            <person name="William W."/>
        </authorList>
    </citation>
    <scope>NUCLEOTIDE SEQUENCE [LARGE SCALE GENOMIC DNA]</scope>
</reference>
<dbReference type="SMART" id="SM00320">
    <property type="entry name" value="WD40"/>
    <property type="match status" value="7"/>
</dbReference>
<evidence type="ECO:0000256" key="1">
    <source>
        <dbReference type="ARBA" id="ARBA00004138"/>
    </source>
</evidence>
<dbReference type="Gene3D" id="2.130.10.10">
    <property type="entry name" value="YVTN repeat-like/Quinoprotein amine dehydrogenase"/>
    <property type="match status" value="2"/>
</dbReference>
<proteinExistence type="predicted"/>
<organism evidence="7 8">
    <name type="scientific">Lymnaea stagnalis</name>
    <name type="common">Great pond snail</name>
    <name type="synonym">Helix stagnalis</name>
    <dbReference type="NCBI Taxonomy" id="6523"/>
    <lineage>
        <taxon>Eukaryota</taxon>
        <taxon>Metazoa</taxon>
        <taxon>Spiralia</taxon>
        <taxon>Lophotrochozoa</taxon>
        <taxon>Mollusca</taxon>
        <taxon>Gastropoda</taxon>
        <taxon>Heterobranchia</taxon>
        <taxon>Euthyneura</taxon>
        <taxon>Panpulmonata</taxon>
        <taxon>Hygrophila</taxon>
        <taxon>Lymnaeoidea</taxon>
        <taxon>Lymnaeidae</taxon>
        <taxon>Lymnaea</taxon>
    </lineage>
</organism>
<dbReference type="InterPro" id="IPR036322">
    <property type="entry name" value="WD40_repeat_dom_sf"/>
</dbReference>
<evidence type="ECO:0000256" key="2">
    <source>
        <dbReference type="ARBA" id="ARBA00022574"/>
    </source>
</evidence>
<comment type="caution">
    <text evidence="7">The sequence shown here is derived from an EMBL/GenBank/DDBJ whole genome shotgun (WGS) entry which is preliminary data.</text>
</comment>